<comment type="caution">
    <text evidence="1">The sequence shown here is derived from an EMBL/GenBank/DDBJ whole genome shotgun (WGS) entry which is preliminary data.</text>
</comment>
<dbReference type="GO" id="GO:0043874">
    <property type="term" value="F:acireductone synthase activity"/>
    <property type="evidence" value="ECO:0007669"/>
    <property type="project" value="TreeGrafter"/>
</dbReference>
<keyword evidence="2" id="KW-1185">Reference proteome</keyword>
<dbReference type="PANTHER" id="PTHR20371:SF1">
    <property type="entry name" value="ENOLASE-PHOSPHATASE E1"/>
    <property type="match status" value="1"/>
</dbReference>
<dbReference type="OrthoDB" id="6510516at2759"/>
<dbReference type="STRING" id="299467.A0A443S8S3"/>
<dbReference type="InterPro" id="IPR036412">
    <property type="entry name" value="HAD-like_sf"/>
</dbReference>
<dbReference type="GO" id="GO:0019509">
    <property type="term" value="P:L-methionine salvage from methylthioadenosine"/>
    <property type="evidence" value="ECO:0007669"/>
    <property type="project" value="TreeGrafter"/>
</dbReference>
<reference evidence="1 2" key="1">
    <citation type="journal article" date="2018" name="Gigascience">
        <title>Genomes of trombidid mites reveal novel predicted allergens and laterally-transferred genes associated with secondary metabolism.</title>
        <authorList>
            <person name="Dong X."/>
            <person name="Chaisiri K."/>
            <person name="Xia D."/>
            <person name="Armstrong S.D."/>
            <person name="Fang Y."/>
            <person name="Donnelly M.J."/>
            <person name="Kadowaki T."/>
            <person name="McGarry J.W."/>
            <person name="Darby A.C."/>
            <person name="Makepeace B.L."/>
        </authorList>
    </citation>
    <scope>NUCLEOTIDE SEQUENCE [LARGE SCALE GENOMIC DNA]</scope>
    <source>
        <strain evidence="1">UoL-UT</strain>
    </source>
</reference>
<name>A0A443S8S3_9ACAR</name>
<evidence type="ECO:0000313" key="1">
    <source>
        <dbReference type="EMBL" id="RWS23874.1"/>
    </source>
</evidence>
<proteinExistence type="predicted"/>
<dbReference type="EMBL" id="NCKV01005747">
    <property type="protein sequence ID" value="RWS23874.1"/>
    <property type="molecule type" value="Genomic_DNA"/>
</dbReference>
<dbReference type="VEuPathDB" id="VectorBase:LDEU008167"/>
<dbReference type="PANTHER" id="PTHR20371">
    <property type="entry name" value="ENOLASE-PHOSPHATASE E1"/>
    <property type="match status" value="1"/>
</dbReference>
<gene>
    <name evidence="1" type="ORF">B4U80_13304</name>
</gene>
<evidence type="ECO:0000313" key="2">
    <source>
        <dbReference type="Proteomes" id="UP000288716"/>
    </source>
</evidence>
<dbReference type="Proteomes" id="UP000288716">
    <property type="component" value="Unassembled WGS sequence"/>
</dbReference>
<dbReference type="Gene3D" id="3.40.50.1000">
    <property type="entry name" value="HAD superfamily/HAD-like"/>
    <property type="match status" value="1"/>
</dbReference>
<sequence length="301" mass="35453">MTEQNEEQQQEFKGVEARYSIKDFNNRSHQESNSQQITKQLQLNKPNTILLRFYDVLSSWTETLTGYIANTRNKMMTFLEQYWEEDNLKLIVSRLRSQAYQESLEDKRVPRIFKHSQTPNAIRGSILFYMNWKLNNNPQMDIEMADSPHIVLQRMVLFDSYAKEEIKTPVYEEAIDSIQKWRENGIKIVLFSCCPCVEFNRKTILSYTNKGDITPLFDHIIDTTKFNRYKFEDYEKIAQQVNTDIKDMLFLTNYASEARVTALKQLQTVLVARQDSTFAENDVQLPEDLKAVAKISDIFFT</sequence>
<organism evidence="1 2">
    <name type="scientific">Leptotrombidium deliense</name>
    <dbReference type="NCBI Taxonomy" id="299467"/>
    <lineage>
        <taxon>Eukaryota</taxon>
        <taxon>Metazoa</taxon>
        <taxon>Ecdysozoa</taxon>
        <taxon>Arthropoda</taxon>
        <taxon>Chelicerata</taxon>
        <taxon>Arachnida</taxon>
        <taxon>Acari</taxon>
        <taxon>Acariformes</taxon>
        <taxon>Trombidiformes</taxon>
        <taxon>Prostigmata</taxon>
        <taxon>Anystina</taxon>
        <taxon>Parasitengona</taxon>
        <taxon>Trombiculoidea</taxon>
        <taxon>Trombiculidae</taxon>
        <taxon>Leptotrombidium</taxon>
    </lineage>
</organism>
<protein>
    <submittedName>
        <fullName evidence="1">Enolase-phosphatase E1-like protein</fullName>
    </submittedName>
</protein>
<dbReference type="SUPFAM" id="SSF56784">
    <property type="entry name" value="HAD-like"/>
    <property type="match status" value="1"/>
</dbReference>
<dbReference type="AlphaFoldDB" id="A0A443S8S3"/>
<accession>A0A443S8S3</accession>
<dbReference type="InterPro" id="IPR023214">
    <property type="entry name" value="HAD_sf"/>
</dbReference>